<sequence>MATTKKSNKVSAVESTKPAAKRGKKALTISIDLEALEQLYKRRYEITLDGGDTKGGSIRRAADGDTKGGIIIRPAERRTKTAAKSPAAKKRSAKAKA</sequence>
<keyword evidence="3" id="KW-1185">Reference proteome</keyword>
<reference evidence="2 3" key="1">
    <citation type="submission" date="2024-04" db="EMBL/GenBank/DDBJ databases">
        <title>Biological Control Activity of Plant Growth Promoting Rhizobacteria Burkholderia pyrrocinia BX1 against Tobacco black shank Introduction Tobacco black shank (TBS) caused by the oomycete Phytophthora. nicotianae (P. nicotianae) has become a destructive soil.</title>
        <authorList>
            <person name="Liu X."/>
            <person name="Shu C."/>
        </authorList>
    </citation>
    <scope>NUCLEOTIDE SEQUENCE [LARGE SCALE GENOMIC DNA]</scope>
    <source>
        <strain evidence="2 3">BX1</strain>
    </source>
</reference>
<feature type="region of interest" description="Disordered" evidence="1">
    <location>
        <begin position="51"/>
        <end position="97"/>
    </location>
</feature>
<protein>
    <recommendedName>
        <fullName evidence="4">Histone H1</fullName>
    </recommendedName>
</protein>
<name>A0ABZ3BQ38_BURPY</name>
<feature type="compositionally biased region" description="Polar residues" evidence="1">
    <location>
        <begin position="1"/>
        <end position="14"/>
    </location>
</feature>
<evidence type="ECO:0000256" key="1">
    <source>
        <dbReference type="SAM" id="MobiDB-lite"/>
    </source>
</evidence>
<evidence type="ECO:0008006" key="4">
    <source>
        <dbReference type="Google" id="ProtNLM"/>
    </source>
</evidence>
<accession>A0ABZ3BQ38</accession>
<dbReference type="EMBL" id="CP150850">
    <property type="protein sequence ID" value="WZW56617.1"/>
    <property type="molecule type" value="Genomic_DNA"/>
</dbReference>
<evidence type="ECO:0000313" key="3">
    <source>
        <dbReference type="Proteomes" id="UP001484179"/>
    </source>
</evidence>
<dbReference type="Proteomes" id="UP001484179">
    <property type="component" value="Chromosome 2"/>
</dbReference>
<gene>
    <name evidence="2" type="ORF">WN985_29265</name>
</gene>
<dbReference type="RefSeq" id="WP_342310476.1">
    <property type="nucleotide sequence ID" value="NZ_CP150850.1"/>
</dbReference>
<feature type="compositionally biased region" description="Basic residues" evidence="1">
    <location>
        <begin position="87"/>
        <end position="97"/>
    </location>
</feature>
<proteinExistence type="predicted"/>
<organism evidence="2 3">
    <name type="scientific">Burkholderia pyrrocinia</name>
    <name type="common">Pseudomonas pyrrocinia</name>
    <dbReference type="NCBI Taxonomy" id="60550"/>
    <lineage>
        <taxon>Bacteria</taxon>
        <taxon>Pseudomonadati</taxon>
        <taxon>Pseudomonadota</taxon>
        <taxon>Betaproteobacteria</taxon>
        <taxon>Burkholderiales</taxon>
        <taxon>Burkholderiaceae</taxon>
        <taxon>Burkholderia</taxon>
        <taxon>Burkholderia cepacia complex</taxon>
    </lineage>
</organism>
<evidence type="ECO:0000313" key="2">
    <source>
        <dbReference type="EMBL" id="WZW56617.1"/>
    </source>
</evidence>
<feature type="region of interest" description="Disordered" evidence="1">
    <location>
        <begin position="1"/>
        <end position="24"/>
    </location>
</feature>